<dbReference type="SUPFAM" id="SSF103473">
    <property type="entry name" value="MFS general substrate transporter"/>
    <property type="match status" value="1"/>
</dbReference>
<keyword evidence="3" id="KW-1185">Reference proteome</keyword>
<keyword evidence="1" id="KW-1133">Transmembrane helix</keyword>
<protein>
    <submittedName>
        <fullName evidence="2">Uncharacterized protein</fullName>
    </submittedName>
</protein>
<feature type="transmembrane region" description="Helical" evidence="1">
    <location>
        <begin position="66"/>
        <end position="85"/>
    </location>
</feature>
<dbReference type="Proteomes" id="UP000478052">
    <property type="component" value="Unassembled WGS sequence"/>
</dbReference>
<comment type="caution">
    <text evidence="2">The sequence shown here is derived from an EMBL/GenBank/DDBJ whole genome shotgun (WGS) entry which is preliminary data.</text>
</comment>
<proteinExistence type="predicted"/>
<accession>A0A6G0YP95</accession>
<dbReference type="EMBL" id="VUJU01003032">
    <property type="protein sequence ID" value="KAF0759325.1"/>
    <property type="molecule type" value="Genomic_DNA"/>
</dbReference>
<organism evidence="2 3">
    <name type="scientific">Aphis craccivora</name>
    <name type="common">Cowpea aphid</name>
    <dbReference type="NCBI Taxonomy" id="307492"/>
    <lineage>
        <taxon>Eukaryota</taxon>
        <taxon>Metazoa</taxon>
        <taxon>Ecdysozoa</taxon>
        <taxon>Arthropoda</taxon>
        <taxon>Hexapoda</taxon>
        <taxon>Insecta</taxon>
        <taxon>Pterygota</taxon>
        <taxon>Neoptera</taxon>
        <taxon>Paraneoptera</taxon>
        <taxon>Hemiptera</taxon>
        <taxon>Sternorrhyncha</taxon>
        <taxon>Aphidomorpha</taxon>
        <taxon>Aphidoidea</taxon>
        <taxon>Aphididae</taxon>
        <taxon>Aphidini</taxon>
        <taxon>Aphis</taxon>
        <taxon>Aphis</taxon>
    </lineage>
</organism>
<dbReference type="InterPro" id="IPR036259">
    <property type="entry name" value="MFS_trans_sf"/>
</dbReference>
<dbReference type="PANTHER" id="PTHR11360:SF284">
    <property type="entry name" value="EG:103B4.3 PROTEIN-RELATED"/>
    <property type="match status" value="1"/>
</dbReference>
<feature type="transmembrane region" description="Helical" evidence="1">
    <location>
        <begin position="41"/>
        <end position="59"/>
    </location>
</feature>
<feature type="transmembrane region" description="Helical" evidence="1">
    <location>
        <begin position="97"/>
        <end position="122"/>
    </location>
</feature>
<dbReference type="AlphaFoldDB" id="A0A6G0YP95"/>
<evidence type="ECO:0000313" key="2">
    <source>
        <dbReference type="EMBL" id="KAF0759325.1"/>
    </source>
</evidence>
<evidence type="ECO:0000256" key="1">
    <source>
        <dbReference type="SAM" id="Phobius"/>
    </source>
</evidence>
<keyword evidence="1" id="KW-0812">Transmembrane</keyword>
<reference evidence="2 3" key="1">
    <citation type="submission" date="2019-08" db="EMBL/GenBank/DDBJ databases">
        <title>Whole genome of Aphis craccivora.</title>
        <authorList>
            <person name="Voronova N.V."/>
            <person name="Shulinski R.S."/>
            <person name="Bandarenka Y.V."/>
            <person name="Zhorov D.G."/>
            <person name="Warner D."/>
        </authorList>
    </citation>
    <scope>NUCLEOTIDE SEQUENCE [LARGE SCALE GENOMIC DNA]</scope>
    <source>
        <strain evidence="2">180601</strain>
        <tissue evidence="2">Whole Body</tissue>
    </source>
</reference>
<dbReference type="InterPro" id="IPR050327">
    <property type="entry name" value="Proton-linked_MCT"/>
</dbReference>
<dbReference type="PANTHER" id="PTHR11360">
    <property type="entry name" value="MONOCARBOXYLATE TRANSPORTER"/>
    <property type="match status" value="1"/>
</dbReference>
<evidence type="ECO:0000313" key="3">
    <source>
        <dbReference type="Proteomes" id="UP000478052"/>
    </source>
</evidence>
<gene>
    <name evidence="2" type="ORF">FWK35_00015589</name>
</gene>
<name>A0A6G0YP95_APHCR</name>
<keyword evidence="1" id="KW-0472">Membrane</keyword>
<dbReference type="GO" id="GO:0008028">
    <property type="term" value="F:monocarboxylic acid transmembrane transporter activity"/>
    <property type="evidence" value="ECO:0007669"/>
    <property type="project" value="TreeGrafter"/>
</dbReference>
<sequence>MKLTSVLGFVSLFVVDGICSSFFLLDSRVGRAKYLPPKTFTLEHLAVIYLFQPFSCAYINGYGFRYCLFIGSLLSITWVALLYFIENVLVHEYLFLAIIGGIGMGMVKTSCYVLLSTMFVVIRHTAHLFLHLGSITGMMLIPPVTEYCLLYTDCRKTALLIHLGQVIRV</sequence>